<dbReference type="PANTHER" id="PTHR30481">
    <property type="entry name" value="DNA ADENINE METHYLASE"/>
    <property type="match status" value="1"/>
</dbReference>
<evidence type="ECO:0000313" key="9">
    <source>
        <dbReference type="EMBL" id="NYE08821.1"/>
    </source>
</evidence>
<dbReference type="Proteomes" id="UP000548423">
    <property type="component" value="Unassembled WGS sequence"/>
</dbReference>
<dbReference type="GO" id="GO:0043565">
    <property type="term" value="F:sequence-specific DNA binding"/>
    <property type="evidence" value="ECO:0007669"/>
    <property type="project" value="TreeGrafter"/>
</dbReference>
<dbReference type="PIRSF" id="PIRSF000398">
    <property type="entry name" value="M_m6A_EcoRV"/>
    <property type="match status" value="1"/>
</dbReference>
<name>A0A852TKX5_9BACI</name>
<dbReference type="InterPro" id="IPR023095">
    <property type="entry name" value="Ade_MeTrfase_dom_2"/>
</dbReference>
<evidence type="ECO:0000256" key="3">
    <source>
        <dbReference type="ARBA" id="ARBA00022603"/>
    </source>
</evidence>
<comment type="catalytic activity">
    <reaction evidence="6 8">
        <text>a 2'-deoxyadenosine in DNA + S-adenosyl-L-methionine = an N(6)-methyl-2'-deoxyadenosine in DNA + S-adenosyl-L-homocysteine + H(+)</text>
        <dbReference type="Rhea" id="RHEA:15197"/>
        <dbReference type="Rhea" id="RHEA-COMP:12418"/>
        <dbReference type="Rhea" id="RHEA-COMP:12419"/>
        <dbReference type="ChEBI" id="CHEBI:15378"/>
        <dbReference type="ChEBI" id="CHEBI:57856"/>
        <dbReference type="ChEBI" id="CHEBI:59789"/>
        <dbReference type="ChEBI" id="CHEBI:90615"/>
        <dbReference type="ChEBI" id="CHEBI:90616"/>
        <dbReference type="EC" id="2.1.1.72"/>
    </reaction>
</comment>
<accession>A0A852TKX5</accession>
<organism evidence="9 10">
    <name type="scientific">Neobacillus niacini</name>
    <dbReference type="NCBI Taxonomy" id="86668"/>
    <lineage>
        <taxon>Bacteria</taxon>
        <taxon>Bacillati</taxon>
        <taxon>Bacillota</taxon>
        <taxon>Bacilli</taxon>
        <taxon>Bacillales</taxon>
        <taxon>Bacillaceae</taxon>
        <taxon>Neobacillus</taxon>
    </lineage>
</organism>
<evidence type="ECO:0000256" key="5">
    <source>
        <dbReference type="ARBA" id="ARBA00022691"/>
    </source>
</evidence>
<keyword evidence="4 8" id="KW-0808">Transferase</keyword>
<dbReference type="Gene3D" id="1.10.1020.10">
    <property type="entry name" value="Adenine-specific Methyltransferase, Domain 2"/>
    <property type="match status" value="1"/>
</dbReference>
<feature type="binding site" evidence="7">
    <location>
        <position position="14"/>
    </location>
    <ligand>
        <name>S-adenosyl-L-methionine</name>
        <dbReference type="ChEBI" id="CHEBI:59789"/>
    </ligand>
</feature>
<dbReference type="NCBIfam" id="TIGR00571">
    <property type="entry name" value="dam"/>
    <property type="match status" value="1"/>
</dbReference>
<dbReference type="InterPro" id="IPR012263">
    <property type="entry name" value="M_m6A_EcoRV"/>
</dbReference>
<dbReference type="GO" id="GO:0009007">
    <property type="term" value="F:site-specific DNA-methyltransferase (adenine-specific) activity"/>
    <property type="evidence" value="ECO:0007669"/>
    <property type="project" value="UniProtKB-UniRule"/>
</dbReference>
<dbReference type="Pfam" id="PF02086">
    <property type="entry name" value="MethyltransfD12"/>
    <property type="match status" value="1"/>
</dbReference>
<comment type="caution">
    <text evidence="9">The sequence shown here is derived from an EMBL/GenBank/DDBJ whole genome shotgun (WGS) entry which is preliminary data.</text>
</comment>
<sequence length="323" mass="37371">MTKLKLKAKPFLKWAGGKTQLLPVIHERIPNEVKSGNIKYYVEPFVGSGAVFIDLLQTEGYRFEKAYIWDVNPELINVYNIIKSKSVSLLIEILKEKDAEFNGTEDKNVRKHIYSSTRDKFNKELELIDNETTSKDFYVERAAEFIFLNRTCFNGLYRVNKAGKFNVPMGDYKHPKICDEENLLAVHELLEKVEINLGDYRESQAVIGDIIESGEKVFVYFDPPYRPLNVSSSFNSYSKFDFNDESQTELAAYFKELDELGASLMLSNSDPHNTDETDDFFDDLYEENLHGRRNNISRIPARRNINSKGDKRGHINELLITNY</sequence>
<dbReference type="AlphaFoldDB" id="A0A852TKX5"/>
<gene>
    <name evidence="9" type="ORF">F4694_005677</name>
</gene>
<dbReference type="GO" id="GO:0009307">
    <property type="term" value="P:DNA restriction-modification system"/>
    <property type="evidence" value="ECO:0007669"/>
    <property type="project" value="InterPro"/>
</dbReference>
<dbReference type="EMBL" id="JACCBX010000016">
    <property type="protein sequence ID" value="NYE08821.1"/>
    <property type="molecule type" value="Genomic_DNA"/>
</dbReference>
<dbReference type="InterPro" id="IPR002052">
    <property type="entry name" value="DNA_methylase_N6_adenine_CS"/>
</dbReference>
<dbReference type="PANTHER" id="PTHR30481:SF3">
    <property type="entry name" value="DNA ADENINE METHYLASE"/>
    <property type="match status" value="1"/>
</dbReference>
<keyword evidence="5 8" id="KW-0949">S-adenosyl-L-methionine</keyword>
<feature type="binding site" evidence="7">
    <location>
        <position position="70"/>
    </location>
    <ligand>
        <name>S-adenosyl-L-methionine</name>
        <dbReference type="ChEBI" id="CHEBI:59789"/>
    </ligand>
</feature>
<dbReference type="PRINTS" id="PR00505">
    <property type="entry name" value="D12N6MTFRASE"/>
</dbReference>
<dbReference type="GO" id="GO:1904047">
    <property type="term" value="F:S-adenosyl-L-methionine binding"/>
    <property type="evidence" value="ECO:0007669"/>
    <property type="project" value="TreeGrafter"/>
</dbReference>
<evidence type="ECO:0000256" key="6">
    <source>
        <dbReference type="ARBA" id="ARBA00047942"/>
    </source>
</evidence>
<evidence type="ECO:0000256" key="2">
    <source>
        <dbReference type="ARBA" id="ARBA00011900"/>
    </source>
</evidence>
<dbReference type="EC" id="2.1.1.72" evidence="2 8"/>
<reference evidence="10" key="2">
    <citation type="submission" date="2020-08" db="EMBL/GenBank/DDBJ databases">
        <title>The Agave Microbiome: Exploring the role of microbial communities in plant adaptations to desert environments.</title>
        <authorList>
            <person name="Partida-Martinez L.P."/>
        </authorList>
    </citation>
    <scope>NUCLEOTIDE SEQUENCE [LARGE SCALE GENOMIC DNA]</scope>
    <source>
        <strain evidence="10">AT2.8</strain>
    </source>
</reference>
<keyword evidence="3 8" id="KW-0489">Methyltransferase</keyword>
<protein>
    <recommendedName>
        <fullName evidence="2 8">Site-specific DNA-methyltransferase (adenine-specific)</fullName>
        <ecNumber evidence="2 8">2.1.1.72</ecNumber>
    </recommendedName>
</protein>
<dbReference type="GO" id="GO:0032259">
    <property type="term" value="P:methylation"/>
    <property type="evidence" value="ECO:0007669"/>
    <property type="project" value="UniProtKB-KW"/>
</dbReference>
<feature type="binding site" evidence="7">
    <location>
        <position position="18"/>
    </location>
    <ligand>
        <name>S-adenosyl-L-methionine</name>
        <dbReference type="ChEBI" id="CHEBI:59789"/>
    </ligand>
</feature>
<evidence type="ECO:0000256" key="8">
    <source>
        <dbReference type="RuleBase" id="RU361257"/>
    </source>
</evidence>
<dbReference type="PROSITE" id="PS00092">
    <property type="entry name" value="N6_MTASE"/>
    <property type="match status" value="1"/>
</dbReference>
<feature type="binding site" evidence="7">
    <location>
        <position position="222"/>
    </location>
    <ligand>
        <name>S-adenosyl-L-methionine</name>
        <dbReference type="ChEBI" id="CHEBI:59789"/>
    </ligand>
</feature>
<proteinExistence type="inferred from homology"/>
<dbReference type="SUPFAM" id="SSF53335">
    <property type="entry name" value="S-adenosyl-L-methionine-dependent methyltransferases"/>
    <property type="match status" value="1"/>
</dbReference>
<evidence type="ECO:0000256" key="7">
    <source>
        <dbReference type="PIRSR" id="PIRSR000398-1"/>
    </source>
</evidence>
<dbReference type="InterPro" id="IPR012327">
    <property type="entry name" value="MeTrfase_D12"/>
</dbReference>
<dbReference type="Gene3D" id="3.40.50.150">
    <property type="entry name" value="Vaccinia Virus protein VP39"/>
    <property type="match status" value="1"/>
</dbReference>
<dbReference type="InterPro" id="IPR029063">
    <property type="entry name" value="SAM-dependent_MTases_sf"/>
</dbReference>
<comment type="similarity">
    <text evidence="1 8">Belongs to the N(4)/N(6)-methyltransferase family.</text>
</comment>
<reference evidence="10" key="1">
    <citation type="submission" date="2020-07" db="EMBL/GenBank/DDBJ databases">
        <authorList>
            <person name="Partida-Martinez L."/>
            <person name="Huntemann M."/>
            <person name="Clum A."/>
            <person name="Wang J."/>
            <person name="Palaniappan K."/>
            <person name="Ritter S."/>
            <person name="Chen I.-M."/>
            <person name="Stamatis D."/>
            <person name="Reddy T."/>
            <person name="O'Malley R."/>
            <person name="Daum C."/>
            <person name="Shapiro N."/>
            <person name="Ivanova N."/>
            <person name="Kyrpides N."/>
            <person name="Woyke T."/>
        </authorList>
    </citation>
    <scope>NUCLEOTIDE SEQUENCE [LARGE SCALE GENOMIC DNA]</scope>
    <source>
        <strain evidence="10">AT2.8</strain>
    </source>
</reference>
<evidence type="ECO:0000313" key="10">
    <source>
        <dbReference type="Proteomes" id="UP000548423"/>
    </source>
</evidence>
<evidence type="ECO:0000256" key="4">
    <source>
        <dbReference type="ARBA" id="ARBA00022679"/>
    </source>
</evidence>
<evidence type="ECO:0000256" key="1">
    <source>
        <dbReference type="ARBA" id="ARBA00006594"/>
    </source>
</evidence>
<dbReference type="GO" id="GO:0006298">
    <property type="term" value="P:mismatch repair"/>
    <property type="evidence" value="ECO:0007669"/>
    <property type="project" value="TreeGrafter"/>
</dbReference>